<keyword evidence="2" id="KW-1185">Reference proteome</keyword>
<sequence length="93" mass="10344">MSNPWGGEVFPYGIVPLSKGNEVLPMETTRKLLGSVALSKGFVLFSCLFFLNPKAFEINPEEKRLNPKGIFINPKGKSIKPKGNVAFFMKNIK</sequence>
<dbReference type="EMBL" id="FOZZ01000007">
    <property type="protein sequence ID" value="SFS92832.1"/>
    <property type="molecule type" value="Genomic_DNA"/>
</dbReference>
<accession>A0A1I6TUC0</accession>
<name>A0A1I6TUC0_9SPHI</name>
<evidence type="ECO:0000313" key="1">
    <source>
        <dbReference type="EMBL" id="SFS92832.1"/>
    </source>
</evidence>
<protein>
    <submittedName>
        <fullName evidence="1">Uncharacterized protein</fullName>
    </submittedName>
</protein>
<proteinExistence type="predicted"/>
<gene>
    <name evidence="1" type="ORF">SAMN05660206_10753</name>
</gene>
<organism evidence="1 2">
    <name type="scientific">Sphingobacterium wenxiniae</name>
    <dbReference type="NCBI Taxonomy" id="683125"/>
    <lineage>
        <taxon>Bacteria</taxon>
        <taxon>Pseudomonadati</taxon>
        <taxon>Bacteroidota</taxon>
        <taxon>Sphingobacteriia</taxon>
        <taxon>Sphingobacteriales</taxon>
        <taxon>Sphingobacteriaceae</taxon>
        <taxon>Sphingobacterium</taxon>
    </lineage>
</organism>
<dbReference type="AlphaFoldDB" id="A0A1I6TUC0"/>
<dbReference type="Proteomes" id="UP000198785">
    <property type="component" value="Unassembled WGS sequence"/>
</dbReference>
<reference evidence="1 2" key="1">
    <citation type="submission" date="2016-10" db="EMBL/GenBank/DDBJ databases">
        <authorList>
            <person name="de Groot N.N."/>
        </authorList>
    </citation>
    <scope>NUCLEOTIDE SEQUENCE [LARGE SCALE GENOMIC DNA]</scope>
    <source>
        <strain evidence="1 2">DSM 22789</strain>
    </source>
</reference>
<evidence type="ECO:0000313" key="2">
    <source>
        <dbReference type="Proteomes" id="UP000198785"/>
    </source>
</evidence>